<feature type="transmembrane region" description="Helical" evidence="1">
    <location>
        <begin position="117"/>
        <end position="136"/>
    </location>
</feature>
<name>A0A4U1YUK0_9VIBR</name>
<proteinExistence type="predicted"/>
<organism evidence="4 5">
    <name type="scientific">Vibrio kanaloae</name>
    <dbReference type="NCBI Taxonomy" id="170673"/>
    <lineage>
        <taxon>Bacteria</taxon>
        <taxon>Pseudomonadati</taxon>
        <taxon>Pseudomonadota</taxon>
        <taxon>Gammaproteobacteria</taxon>
        <taxon>Vibrionales</taxon>
        <taxon>Vibrionaceae</taxon>
        <taxon>Vibrio</taxon>
    </lineage>
</organism>
<dbReference type="PROSITE" id="PS51832">
    <property type="entry name" value="HD_GYP"/>
    <property type="match status" value="1"/>
</dbReference>
<dbReference type="CDD" id="cd06225">
    <property type="entry name" value="HAMP"/>
    <property type="match status" value="1"/>
</dbReference>
<dbReference type="PROSITE" id="PS50885">
    <property type="entry name" value="HAMP"/>
    <property type="match status" value="1"/>
</dbReference>
<keyword evidence="1" id="KW-0472">Membrane</keyword>
<comment type="caution">
    <text evidence="4">The sequence shown here is derived from an EMBL/GenBank/DDBJ whole genome shotgun (WGS) entry which is preliminary data.</text>
</comment>
<keyword evidence="1" id="KW-1133">Transmembrane helix</keyword>
<accession>A0A4U1YUK0</accession>
<evidence type="ECO:0000259" key="2">
    <source>
        <dbReference type="PROSITE" id="PS50885"/>
    </source>
</evidence>
<dbReference type="Gene3D" id="6.10.340.10">
    <property type="match status" value="1"/>
</dbReference>
<dbReference type="SMART" id="SM00471">
    <property type="entry name" value="HDc"/>
    <property type="match status" value="1"/>
</dbReference>
<evidence type="ECO:0000259" key="3">
    <source>
        <dbReference type="PROSITE" id="PS51832"/>
    </source>
</evidence>
<feature type="domain" description="HAMP" evidence="2">
    <location>
        <begin position="231"/>
        <end position="283"/>
    </location>
</feature>
<gene>
    <name evidence="4" type="ORF">FCV52_14995</name>
</gene>
<dbReference type="Pfam" id="PF20970">
    <property type="entry name" value="MASE10"/>
    <property type="match status" value="1"/>
</dbReference>
<dbReference type="InterPro" id="IPR037522">
    <property type="entry name" value="HD_GYP_dom"/>
</dbReference>
<dbReference type="EMBL" id="SYUW01000042">
    <property type="protein sequence ID" value="TKF24692.1"/>
    <property type="molecule type" value="Genomic_DNA"/>
</dbReference>
<sequence>MRKSNKNENKGLSMDTSNYNQSLTTKLYVIAGVLFGTYGSRVCPMLESLTTLEIFTQVSIVFVLLWLARRYLLAQHTLVKQGRFAQLDTLLFFVASVPFALYYNLSYEFTIDSNLKVLFGMSLFGFFTGTILQLNAKLSQMDKMETTGQFEFQLVGERSSLVNQMIGLVIVLLVTLTTMLTMIAVKDIFWLEHNPDRLLDGTGKISVIKEFIYLAVVLGGYAITIMTLWSKLIKRILLSQEHALNKVTNGEQGVRLPIFGYNELGSMASMTNTMLDSLETAQNEVKTTRDVAIVSLSALAESRDNETGAHILRTQGYVKVLAQELSKSETHSSLLTPNYIELLYKSAPLHDVGKVGVPDSVLLKPGKLTDEEFEIMKGHPAIGAEALSIAEKQLGSSSFLRVAKEISLTHHEKWNGNGYPNQLSGEDIPLSGRLMALADVYDALISKRVYKPAFTHEQAKQIILEGNGTHFDPQVVQAFLAVEQAFVSIAATYKDGKNVANELERESFIAQPA</sequence>
<keyword evidence="1" id="KW-0812">Transmembrane</keyword>
<dbReference type="Proteomes" id="UP000305234">
    <property type="component" value="Unassembled WGS sequence"/>
</dbReference>
<dbReference type="PANTHER" id="PTHR45228:SF5">
    <property type="entry name" value="CYCLIC DI-GMP PHOSPHODIESTERASE VC_1348-RELATED"/>
    <property type="match status" value="1"/>
</dbReference>
<dbReference type="GO" id="GO:0016020">
    <property type="term" value="C:membrane"/>
    <property type="evidence" value="ECO:0007669"/>
    <property type="project" value="InterPro"/>
</dbReference>
<dbReference type="Pfam" id="PF13487">
    <property type="entry name" value="HD_5"/>
    <property type="match status" value="1"/>
</dbReference>
<dbReference type="InterPro" id="IPR003660">
    <property type="entry name" value="HAMP_dom"/>
</dbReference>
<dbReference type="AlphaFoldDB" id="A0A4U1YUK0"/>
<dbReference type="SUPFAM" id="SSF109604">
    <property type="entry name" value="HD-domain/PDEase-like"/>
    <property type="match status" value="1"/>
</dbReference>
<dbReference type="RefSeq" id="WP_136998403.1">
    <property type="nucleotide sequence ID" value="NZ_CP090019.1"/>
</dbReference>
<evidence type="ECO:0000313" key="4">
    <source>
        <dbReference type="EMBL" id="TKF24692.1"/>
    </source>
</evidence>
<protein>
    <submittedName>
        <fullName evidence="4">HD domain-containing protein</fullName>
    </submittedName>
</protein>
<dbReference type="InterPro" id="IPR048440">
    <property type="entry name" value="MASE10"/>
</dbReference>
<feature type="transmembrane region" description="Helical" evidence="1">
    <location>
        <begin position="166"/>
        <end position="191"/>
    </location>
</feature>
<reference evidence="4 5" key="1">
    <citation type="submission" date="2019-04" db="EMBL/GenBank/DDBJ databases">
        <title>A reverse ecology approach based on a biological definition of microbial populations.</title>
        <authorList>
            <person name="Arevalo P."/>
            <person name="Vaninsberghe D."/>
            <person name="Elsherbini J."/>
            <person name="Gore J."/>
            <person name="Polz M."/>
        </authorList>
    </citation>
    <scope>NUCLEOTIDE SEQUENCE [LARGE SCALE GENOMIC DNA]</scope>
    <source>
        <strain evidence="4 5">10N.261.46.E4</strain>
    </source>
</reference>
<evidence type="ECO:0000313" key="5">
    <source>
        <dbReference type="Proteomes" id="UP000305234"/>
    </source>
</evidence>
<dbReference type="Gene3D" id="1.10.3210.10">
    <property type="entry name" value="Hypothetical protein af1432"/>
    <property type="match status" value="1"/>
</dbReference>
<dbReference type="GO" id="GO:0007165">
    <property type="term" value="P:signal transduction"/>
    <property type="evidence" value="ECO:0007669"/>
    <property type="project" value="InterPro"/>
</dbReference>
<dbReference type="PANTHER" id="PTHR45228">
    <property type="entry name" value="CYCLIC DI-GMP PHOSPHODIESTERASE TM_0186-RELATED"/>
    <property type="match status" value="1"/>
</dbReference>
<dbReference type="CDD" id="cd00077">
    <property type="entry name" value="HDc"/>
    <property type="match status" value="1"/>
</dbReference>
<dbReference type="InterPro" id="IPR052020">
    <property type="entry name" value="Cyclic_di-GMP/3'3'-cGAMP_PDE"/>
</dbReference>
<feature type="transmembrane region" description="Helical" evidence="1">
    <location>
        <begin position="84"/>
        <end position="105"/>
    </location>
</feature>
<dbReference type="GO" id="GO:0008081">
    <property type="term" value="F:phosphoric diester hydrolase activity"/>
    <property type="evidence" value="ECO:0007669"/>
    <property type="project" value="UniProtKB-ARBA"/>
</dbReference>
<feature type="transmembrane region" description="Helical" evidence="1">
    <location>
        <begin position="54"/>
        <end position="72"/>
    </location>
</feature>
<feature type="transmembrane region" description="Helical" evidence="1">
    <location>
        <begin position="211"/>
        <end position="229"/>
    </location>
</feature>
<dbReference type="InterPro" id="IPR003607">
    <property type="entry name" value="HD/PDEase_dom"/>
</dbReference>
<feature type="domain" description="HD-GYP" evidence="3">
    <location>
        <begin position="285"/>
        <end position="495"/>
    </location>
</feature>
<evidence type="ECO:0000256" key="1">
    <source>
        <dbReference type="SAM" id="Phobius"/>
    </source>
</evidence>